<keyword evidence="2" id="KW-1133">Transmembrane helix</keyword>
<keyword evidence="2" id="KW-0472">Membrane</keyword>
<evidence type="ECO:0000313" key="4">
    <source>
        <dbReference type="Proteomes" id="UP000001194"/>
    </source>
</evidence>
<dbReference type="STRING" id="486041.B0CVJ9"/>
<dbReference type="HOGENOM" id="CLU_062080_0_0_1"/>
<proteinExistence type="predicted"/>
<dbReference type="OrthoDB" id="2596855at2759"/>
<dbReference type="AlphaFoldDB" id="B0CVJ9"/>
<dbReference type="RefSeq" id="XP_001876256.1">
    <property type="nucleotide sequence ID" value="XM_001876221.1"/>
</dbReference>
<feature type="region of interest" description="Disordered" evidence="1">
    <location>
        <begin position="258"/>
        <end position="305"/>
    </location>
</feature>
<dbReference type="KEGG" id="lbc:LACBIDRAFT_309103"/>
<gene>
    <name evidence="3" type="ORF">LACBIDRAFT_309103</name>
</gene>
<dbReference type="Proteomes" id="UP000001194">
    <property type="component" value="Unassembled WGS sequence"/>
</dbReference>
<feature type="region of interest" description="Disordered" evidence="1">
    <location>
        <begin position="1"/>
        <end position="20"/>
    </location>
</feature>
<keyword evidence="4" id="KW-1185">Reference proteome</keyword>
<feature type="transmembrane region" description="Helical" evidence="2">
    <location>
        <begin position="148"/>
        <end position="165"/>
    </location>
</feature>
<keyword evidence="2" id="KW-0812">Transmembrane</keyword>
<organism evidence="4">
    <name type="scientific">Laccaria bicolor (strain S238N-H82 / ATCC MYA-4686)</name>
    <name type="common">Bicoloured deceiver</name>
    <name type="synonym">Laccaria laccata var. bicolor</name>
    <dbReference type="NCBI Taxonomy" id="486041"/>
    <lineage>
        <taxon>Eukaryota</taxon>
        <taxon>Fungi</taxon>
        <taxon>Dikarya</taxon>
        <taxon>Basidiomycota</taxon>
        <taxon>Agaricomycotina</taxon>
        <taxon>Agaricomycetes</taxon>
        <taxon>Agaricomycetidae</taxon>
        <taxon>Agaricales</taxon>
        <taxon>Agaricineae</taxon>
        <taxon>Hydnangiaceae</taxon>
        <taxon>Laccaria</taxon>
    </lineage>
</organism>
<protein>
    <submittedName>
        <fullName evidence="3">Predicted protein</fullName>
    </submittedName>
</protein>
<reference evidence="3 4" key="1">
    <citation type="journal article" date="2008" name="Nature">
        <title>The genome of Laccaria bicolor provides insights into mycorrhizal symbiosis.</title>
        <authorList>
            <person name="Martin F."/>
            <person name="Aerts A."/>
            <person name="Ahren D."/>
            <person name="Brun A."/>
            <person name="Danchin E.G.J."/>
            <person name="Duchaussoy F."/>
            <person name="Gibon J."/>
            <person name="Kohler A."/>
            <person name="Lindquist E."/>
            <person name="Pereda V."/>
            <person name="Salamov A."/>
            <person name="Shapiro H.J."/>
            <person name="Wuyts J."/>
            <person name="Blaudez D."/>
            <person name="Buee M."/>
            <person name="Brokstein P."/>
            <person name="Canbaeck B."/>
            <person name="Cohen D."/>
            <person name="Courty P.E."/>
            <person name="Coutinho P.M."/>
            <person name="Delaruelle C."/>
            <person name="Detter J.C."/>
            <person name="Deveau A."/>
            <person name="DiFazio S."/>
            <person name="Duplessis S."/>
            <person name="Fraissinet-Tachet L."/>
            <person name="Lucic E."/>
            <person name="Frey-Klett P."/>
            <person name="Fourrey C."/>
            <person name="Feussner I."/>
            <person name="Gay G."/>
            <person name="Grimwood J."/>
            <person name="Hoegger P.J."/>
            <person name="Jain P."/>
            <person name="Kilaru S."/>
            <person name="Labbe J."/>
            <person name="Lin Y.C."/>
            <person name="Legue V."/>
            <person name="Le Tacon F."/>
            <person name="Marmeisse R."/>
            <person name="Melayah D."/>
            <person name="Montanini B."/>
            <person name="Muratet M."/>
            <person name="Nehls U."/>
            <person name="Niculita-Hirzel H."/>
            <person name="Oudot-Le Secq M.P."/>
            <person name="Peter M."/>
            <person name="Quesneville H."/>
            <person name="Rajashekar B."/>
            <person name="Reich M."/>
            <person name="Rouhier N."/>
            <person name="Schmutz J."/>
            <person name="Yin T."/>
            <person name="Chalot M."/>
            <person name="Henrissat B."/>
            <person name="Kuees U."/>
            <person name="Lucas S."/>
            <person name="Van de Peer Y."/>
            <person name="Podila G.K."/>
            <person name="Polle A."/>
            <person name="Pukkila P.J."/>
            <person name="Richardson P.M."/>
            <person name="Rouze P."/>
            <person name="Sanders I.R."/>
            <person name="Stajich J.E."/>
            <person name="Tunlid A."/>
            <person name="Tuskan G."/>
            <person name="Grigoriev I.V."/>
        </authorList>
    </citation>
    <scope>NUCLEOTIDE SEQUENCE [LARGE SCALE GENOMIC DNA]</scope>
    <source>
        <strain evidence="4">S238N-H82 / ATCC MYA-4686</strain>
    </source>
</reference>
<evidence type="ECO:0000256" key="2">
    <source>
        <dbReference type="SAM" id="Phobius"/>
    </source>
</evidence>
<accession>B0CVJ9</accession>
<dbReference type="InParanoid" id="B0CVJ9"/>
<sequence length="305" mass="32842">MASPGPSGAQCQAEAGPLPLKRGEIGFQEGIHFLPEISQDDVTPPLPARHPADRGSRSGFPSVPDVPQAPPTLSSTNTHSVPSSPSITKQRGFLALLNGPAFGGLRLITLIATFAQFICLAGTLVGWVFTTKHLSNMPSIPGRIPSSVFIHIIFGLAILGQMIFLERRIFTLRVERYSYLHAGEMLPSYHSGGPGSAIAFAPWNRPSLPTYAAALAQSGVGTGDVEDHLIAAPPPPAYGHTRGSTLLLSGFLRESLRAQRPRSEHSNVGDHDVRGEGWEELDDAERTRRLDETLAQLERPARRTS</sequence>
<feature type="transmembrane region" description="Helical" evidence="2">
    <location>
        <begin position="107"/>
        <end position="128"/>
    </location>
</feature>
<feature type="compositionally biased region" description="Polar residues" evidence="1">
    <location>
        <begin position="71"/>
        <end position="86"/>
    </location>
</feature>
<name>B0CVJ9_LACBS</name>
<evidence type="ECO:0000256" key="1">
    <source>
        <dbReference type="SAM" id="MobiDB-lite"/>
    </source>
</evidence>
<dbReference type="GeneID" id="6071696"/>
<feature type="region of interest" description="Disordered" evidence="1">
    <location>
        <begin position="38"/>
        <end position="86"/>
    </location>
</feature>
<dbReference type="EMBL" id="DS547093">
    <property type="protein sequence ID" value="EDR13758.1"/>
    <property type="molecule type" value="Genomic_DNA"/>
</dbReference>
<feature type="compositionally biased region" description="Basic and acidic residues" evidence="1">
    <location>
        <begin position="258"/>
        <end position="277"/>
    </location>
</feature>
<evidence type="ECO:0000313" key="3">
    <source>
        <dbReference type="EMBL" id="EDR13758.1"/>
    </source>
</evidence>